<sequence>MTVKKAVKFNRQKRKFDGFPDYGEDVDPEKRGKLADHALVLMFRPYRAKWVQPICV</sequence>
<feature type="domain" description="Transposable element P transposase-like RNase H" evidence="1">
    <location>
        <begin position="1"/>
        <end position="55"/>
    </location>
</feature>
<evidence type="ECO:0000313" key="3">
    <source>
        <dbReference type="Proteomes" id="UP000076858"/>
    </source>
</evidence>
<dbReference type="EMBL" id="LRGB01000311">
    <property type="protein sequence ID" value="KZS19849.1"/>
    <property type="molecule type" value="Genomic_DNA"/>
</dbReference>
<name>A0A162QPH8_9CRUS</name>
<keyword evidence="3" id="KW-1185">Reference proteome</keyword>
<comment type="caution">
    <text evidence="2">The sequence shown here is derived from an EMBL/GenBank/DDBJ whole genome shotgun (WGS) entry which is preliminary data.</text>
</comment>
<dbReference type="Proteomes" id="UP000076858">
    <property type="component" value="Unassembled WGS sequence"/>
</dbReference>
<reference evidence="2 3" key="1">
    <citation type="submission" date="2016-03" db="EMBL/GenBank/DDBJ databases">
        <title>EvidentialGene: Evidence-directed Construction of Genes on Genomes.</title>
        <authorList>
            <person name="Gilbert D.G."/>
            <person name="Choi J.-H."/>
            <person name="Mockaitis K."/>
            <person name="Colbourne J."/>
            <person name="Pfrender M."/>
        </authorList>
    </citation>
    <scope>NUCLEOTIDE SEQUENCE [LARGE SCALE GENOMIC DNA]</scope>
    <source>
        <strain evidence="2 3">Xinb3</strain>
        <tissue evidence="2">Complete organism</tissue>
    </source>
</reference>
<keyword evidence="2" id="KW-0132">Cell division</keyword>
<dbReference type="AlphaFoldDB" id="A0A162QPH8"/>
<protein>
    <submittedName>
        <fullName evidence="2">Cell division protein ftsj</fullName>
    </submittedName>
</protein>
<gene>
    <name evidence="2" type="ORF">APZ42_013646</name>
</gene>
<keyword evidence="2" id="KW-0131">Cell cycle</keyword>
<organism evidence="2 3">
    <name type="scientific">Daphnia magna</name>
    <dbReference type="NCBI Taxonomy" id="35525"/>
    <lineage>
        <taxon>Eukaryota</taxon>
        <taxon>Metazoa</taxon>
        <taxon>Ecdysozoa</taxon>
        <taxon>Arthropoda</taxon>
        <taxon>Crustacea</taxon>
        <taxon>Branchiopoda</taxon>
        <taxon>Diplostraca</taxon>
        <taxon>Cladocera</taxon>
        <taxon>Anomopoda</taxon>
        <taxon>Daphniidae</taxon>
        <taxon>Daphnia</taxon>
    </lineage>
</organism>
<evidence type="ECO:0000313" key="2">
    <source>
        <dbReference type="EMBL" id="KZS19849.1"/>
    </source>
</evidence>
<accession>A0A162QPH8</accession>
<dbReference type="GO" id="GO:0051301">
    <property type="term" value="P:cell division"/>
    <property type="evidence" value="ECO:0007669"/>
    <property type="project" value="UniProtKB-KW"/>
</dbReference>
<dbReference type="Pfam" id="PF21787">
    <property type="entry name" value="TNP-like_RNaseH_N"/>
    <property type="match status" value="1"/>
</dbReference>
<proteinExistence type="predicted"/>
<evidence type="ECO:0000259" key="1">
    <source>
        <dbReference type="Pfam" id="PF21787"/>
    </source>
</evidence>
<dbReference type="InterPro" id="IPR048365">
    <property type="entry name" value="TNP-like_RNaseH_N"/>
</dbReference>